<proteinExistence type="predicted"/>
<reference evidence="1" key="2">
    <citation type="journal article" date="2015" name="Data Brief">
        <title>Shoot transcriptome of the giant reed, Arundo donax.</title>
        <authorList>
            <person name="Barrero R.A."/>
            <person name="Guerrero F.D."/>
            <person name="Moolhuijzen P."/>
            <person name="Goolsby J.A."/>
            <person name="Tidwell J."/>
            <person name="Bellgard S.E."/>
            <person name="Bellgard M.I."/>
        </authorList>
    </citation>
    <scope>NUCLEOTIDE SEQUENCE</scope>
    <source>
        <tissue evidence="1">Shoot tissue taken approximately 20 cm above the soil surface</tissue>
    </source>
</reference>
<name>A0A0A8ZBU8_ARUDO</name>
<protein>
    <submittedName>
        <fullName evidence="1">Uncharacterized protein</fullName>
    </submittedName>
</protein>
<accession>A0A0A8ZBU8</accession>
<dbReference type="AlphaFoldDB" id="A0A0A8ZBU8"/>
<dbReference type="EMBL" id="GBRH01263700">
    <property type="protein sequence ID" value="JAD34195.1"/>
    <property type="molecule type" value="Transcribed_RNA"/>
</dbReference>
<reference evidence="1" key="1">
    <citation type="submission" date="2014-09" db="EMBL/GenBank/DDBJ databases">
        <authorList>
            <person name="Magalhaes I.L.F."/>
            <person name="Oliveira U."/>
            <person name="Santos F.R."/>
            <person name="Vidigal T.H.D.A."/>
            <person name="Brescovit A.D."/>
            <person name="Santos A.J."/>
        </authorList>
    </citation>
    <scope>NUCLEOTIDE SEQUENCE</scope>
    <source>
        <tissue evidence="1">Shoot tissue taken approximately 20 cm above the soil surface</tissue>
    </source>
</reference>
<evidence type="ECO:0000313" key="1">
    <source>
        <dbReference type="EMBL" id="JAD34195.1"/>
    </source>
</evidence>
<sequence length="50" mass="5172">MNSRQNLVLLLTSHFFSSAPSRSQVDSEAGGAGHVVAVQFVVADGGAIGW</sequence>
<organism evidence="1">
    <name type="scientific">Arundo donax</name>
    <name type="common">Giant reed</name>
    <name type="synonym">Donax arundinaceus</name>
    <dbReference type="NCBI Taxonomy" id="35708"/>
    <lineage>
        <taxon>Eukaryota</taxon>
        <taxon>Viridiplantae</taxon>
        <taxon>Streptophyta</taxon>
        <taxon>Embryophyta</taxon>
        <taxon>Tracheophyta</taxon>
        <taxon>Spermatophyta</taxon>
        <taxon>Magnoliopsida</taxon>
        <taxon>Liliopsida</taxon>
        <taxon>Poales</taxon>
        <taxon>Poaceae</taxon>
        <taxon>PACMAD clade</taxon>
        <taxon>Arundinoideae</taxon>
        <taxon>Arundineae</taxon>
        <taxon>Arundo</taxon>
    </lineage>
</organism>